<name>A0A183HHR8_9BILA</name>
<dbReference type="Proteomes" id="UP000267606">
    <property type="component" value="Unassembled WGS sequence"/>
</dbReference>
<reference evidence="5" key="1">
    <citation type="submission" date="2016-06" db="UniProtKB">
        <authorList>
            <consortium name="WormBaseParasite"/>
        </authorList>
    </citation>
    <scope>IDENTIFICATION</scope>
</reference>
<evidence type="ECO:0000313" key="4">
    <source>
        <dbReference type="Proteomes" id="UP000267606"/>
    </source>
</evidence>
<dbReference type="STRING" id="387005.A0A183HHR8"/>
<dbReference type="AlphaFoldDB" id="A0A183HHR8"/>
<evidence type="ECO:0000256" key="1">
    <source>
        <dbReference type="SAM" id="MobiDB-lite"/>
    </source>
</evidence>
<feature type="signal peptide" evidence="2">
    <location>
        <begin position="1"/>
        <end position="22"/>
    </location>
</feature>
<feature type="compositionally biased region" description="Low complexity" evidence="1">
    <location>
        <begin position="200"/>
        <end position="223"/>
    </location>
</feature>
<feature type="region of interest" description="Disordered" evidence="1">
    <location>
        <begin position="86"/>
        <end position="126"/>
    </location>
</feature>
<reference evidence="3 4" key="2">
    <citation type="submission" date="2018-11" db="EMBL/GenBank/DDBJ databases">
        <authorList>
            <consortium name="Pathogen Informatics"/>
        </authorList>
    </citation>
    <scope>NUCLEOTIDE SEQUENCE [LARGE SCALE GENOMIC DNA]</scope>
</reference>
<evidence type="ECO:0000313" key="5">
    <source>
        <dbReference type="WBParaSite" id="OFLC_0000702901-mRNA-1"/>
    </source>
</evidence>
<dbReference type="EMBL" id="UZAJ01007077">
    <property type="protein sequence ID" value="VDO48959.1"/>
    <property type="molecule type" value="Genomic_DNA"/>
</dbReference>
<feature type="chain" id="PRO_5044552543" evidence="2">
    <location>
        <begin position="23"/>
        <end position="282"/>
    </location>
</feature>
<accession>A0A183HHR8</accession>
<evidence type="ECO:0000256" key="2">
    <source>
        <dbReference type="SAM" id="SignalP"/>
    </source>
</evidence>
<gene>
    <name evidence="3" type="ORF">OFLC_LOCUS7031</name>
</gene>
<keyword evidence="2" id="KW-0732">Signal</keyword>
<evidence type="ECO:0000313" key="3">
    <source>
        <dbReference type="EMBL" id="VDO48959.1"/>
    </source>
</evidence>
<proteinExistence type="predicted"/>
<keyword evidence="4" id="KW-1185">Reference proteome</keyword>
<dbReference type="WBParaSite" id="OFLC_0000702901-mRNA-1">
    <property type="protein sequence ID" value="OFLC_0000702901-mRNA-1"/>
    <property type="gene ID" value="OFLC_0000702901"/>
</dbReference>
<organism evidence="5">
    <name type="scientific">Onchocerca flexuosa</name>
    <dbReference type="NCBI Taxonomy" id="387005"/>
    <lineage>
        <taxon>Eukaryota</taxon>
        <taxon>Metazoa</taxon>
        <taxon>Ecdysozoa</taxon>
        <taxon>Nematoda</taxon>
        <taxon>Chromadorea</taxon>
        <taxon>Rhabditida</taxon>
        <taxon>Spirurina</taxon>
        <taxon>Spiruromorpha</taxon>
        <taxon>Filarioidea</taxon>
        <taxon>Onchocercidae</taxon>
        <taxon>Onchocerca</taxon>
    </lineage>
</organism>
<protein>
    <submittedName>
        <fullName evidence="5">Flocculation protein FLO11-like</fullName>
    </submittedName>
</protein>
<feature type="region of interest" description="Disordered" evidence="1">
    <location>
        <begin position="181"/>
        <end position="223"/>
    </location>
</feature>
<sequence>MLPNTAKLIVFLIINSFMRINAQELSQRAAKTFANTQFDLDPNLPLDDYTTTATESSDMSRHKSFISVKIQPVTAVPSLQTTTTSQELIQVKPKSPKSKFQHQNVRNSSRKAPRAKPYYIIPNNAPQFTQTEAKTAEIPLNQLQSTMEKQNLSAKIIRNAGTSQAPLQKALKILPVRKSNSIANPLPQNSPSSSPPPVSSSPSSSPPLSSSSSASSSSLLTTTTPSSIPVAIRSTASGDIESRAAIPTQQQISSHSQWFTDTLPSFGTVYFLFKFLLNFWKK</sequence>